<dbReference type="GO" id="GO:0008270">
    <property type="term" value="F:zinc ion binding"/>
    <property type="evidence" value="ECO:0007669"/>
    <property type="project" value="UniProtKB-KW"/>
</dbReference>
<dbReference type="SUPFAM" id="SSF57850">
    <property type="entry name" value="RING/U-box"/>
    <property type="match status" value="1"/>
</dbReference>
<dbReference type="GO" id="GO:0046621">
    <property type="term" value="P:negative regulation of organ growth"/>
    <property type="evidence" value="ECO:0007669"/>
    <property type="project" value="InterPro"/>
</dbReference>
<dbReference type="Pfam" id="PF13639">
    <property type="entry name" value="zf-RING_2"/>
    <property type="match status" value="1"/>
</dbReference>
<feature type="domain" description="RING-type" evidence="3">
    <location>
        <begin position="234"/>
        <end position="275"/>
    </location>
</feature>
<evidence type="ECO:0000256" key="1">
    <source>
        <dbReference type="PROSITE-ProRule" id="PRU00175"/>
    </source>
</evidence>
<dbReference type="PANTHER" id="PTHR46400:SF16">
    <property type="entry name" value="RING_U-BOX SUPERFAMILY PROTEIN"/>
    <property type="match status" value="1"/>
</dbReference>
<evidence type="ECO:0000259" key="3">
    <source>
        <dbReference type="PROSITE" id="PS50089"/>
    </source>
</evidence>
<dbReference type="InterPro" id="IPR013083">
    <property type="entry name" value="Znf_RING/FYVE/PHD"/>
</dbReference>
<dbReference type="GO" id="GO:0016567">
    <property type="term" value="P:protein ubiquitination"/>
    <property type="evidence" value="ECO:0007669"/>
    <property type="project" value="InterPro"/>
</dbReference>
<name>A0A5S9YEE1_ARATH</name>
<dbReference type="PANTHER" id="PTHR46400">
    <property type="entry name" value="RING/U-BOX SUPERFAMILY PROTEIN"/>
    <property type="match status" value="1"/>
</dbReference>
<keyword evidence="1" id="KW-0863">Zinc-finger</keyword>
<keyword evidence="1" id="KW-0479">Metal-binding</keyword>
<dbReference type="InterPro" id="IPR033276">
    <property type="entry name" value="BB"/>
</dbReference>
<dbReference type="ExpressionAtlas" id="A0A5S9YEE1">
    <property type="expression patterns" value="baseline and differential"/>
</dbReference>
<reference evidence="4 5" key="1">
    <citation type="submission" date="2019-12" db="EMBL/GenBank/DDBJ databases">
        <authorList>
            <person name="Jiao W.-B."/>
            <person name="Schneeberger K."/>
        </authorList>
    </citation>
    <scope>NUCLEOTIDE SEQUENCE [LARGE SCALE GENOMIC DNA]</scope>
    <source>
        <strain evidence="5">cv. C24</strain>
    </source>
</reference>
<evidence type="ECO:0000256" key="2">
    <source>
        <dbReference type="SAM" id="MobiDB-lite"/>
    </source>
</evidence>
<feature type="region of interest" description="Disordered" evidence="2">
    <location>
        <begin position="152"/>
        <end position="178"/>
    </location>
</feature>
<dbReference type="InterPro" id="IPR001841">
    <property type="entry name" value="Znf_RING"/>
</dbReference>
<proteinExistence type="predicted"/>
<protein>
    <recommendedName>
        <fullName evidence="3">RING-type domain-containing protein</fullName>
    </recommendedName>
</protein>
<gene>
    <name evidence="4" type="ORF">C24_LOCUS25293</name>
</gene>
<accession>A0A5S9YEE1</accession>
<dbReference type="GO" id="GO:0004842">
    <property type="term" value="F:ubiquitin-protein transferase activity"/>
    <property type="evidence" value="ECO:0007669"/>
    <property type="project" value="InterPro"/>
</dbReference>
<feature type="compositionally biased region" description="Polar residues" evidence="2">
    <location>
        <begin position="153"/>
        <end position="166"/>
    </location>
</feature>
<dbReference type="FunFam" id="3.30.40.10:FF:000226">
    <property type="entry name" value="E3 ubiquitin ligase BIG BROTHER"/>
    <property type="match status" value="1"/>
</dbReference>
<dbReference type="SMART" id="SM00184">
    <property type="entry name" value="RING"/>
    <property type="match status" value="1"/>
</dbReference>
<evidence type="ECO:0000313" key="4">
    <source>
        <dbReference type="EMBL" id="CAA0409257.1"/>
    </source>
</evidence>
<dbReference type="AlphaFoldDB" id="A0A5S9YEE1"/>
<evidence type="ECO:0000313" key="5">
    <source>
        <dbReference type="Proteomes" id="UP000434276"/>
    </source>
</evidence>
<dbReference type="Gene3D" id="3.30.40.10">
    <property type="entry name" value="Zinc/RING finger domain, C3HC4 (zinc finger)"/>
    <property type="match status" value="1"/>
</dbReference>
<dbReference type="Proteomes" id="UP000434276">
    <property type="component" value="Unassembled WGS sequence"/>
</dbReference>
<dbReference type="PROSITE" id="PS50089">
    <property type="entry name" value="ZF_RING_2"/>
    <property type="match status" value="1"/>
</dbReference>
<dbReference type="EMBL" id="CACSHJ010000096">
    <property type="protein sequence ID" value="CAA0409257.1"/>
    <property type="molecule type" value="Genomic_DNA"/>
</dbReference>
<keyword evidence="1" id="KW-0862">Zinc</keyword>
<sequence length="280" mass="32172">MSRLVNQSSVDENIAVYLQNELSELTVNDYAIGREIQQQYQNKLICNDAAIALEIQKEEEACVHSCLHDDEGLARTLQDLEANLQPSLSDDEKLARYLQEHDELANNTEDDIQETHHHQYHPMQVNRSYIPQRDAPSSSRAIFHYDDGENFSGRYTHTHSPSSISHNPTDDENNDPENMTYEELTELGDSVGDVGKGLSQERISRLRTHKYGTKTKSWYCLHMKKKFVADDSQCSICLMEYAKGDKITTLPCKHIYHKDCISQWLKQNKVCCICKAEVYP</sequence>
<dbReference type="OrthoDB" id="8062037at2759"/>
<organism evidence="4 5">
    <name type="scientific">Arabidopsis thaliana</name>
    <name type="common">Mouse-ear cress</name>
    <dbReference type="NCBI Taxonomy" id="3702"/>
    <lineage>
        <taxon>Eukaryota</taxon>
        <taxon>Viridiplantae</taxon>
        <taxon>Streptophyta</taxon>
        <taxon>Embryophyta</taxon>
        <taxon>Tracheophyta</taxon>
        <taxon>Spermatophyta</taxon>
        <taxon>Magnoliopsida</taxon>
        <taxon>eudicotyledons</taxon>
        <taxon>Gunneridae</taxon>
        <taxon>Pentapetalae</taxon>
        <taxon>rosids</taxon>
        <taxon>malvids</taxon>
        <taxon>Brassicales</taxon>
        <taxon>Brassicaceae</taxon>
        <taxon>Camelineae</taxon>
        <taxon>Arabidopsis</taxon>
    </lineage>
</organism>